<name>A0A858RDQ7_9BACT</name>
<keyword evidence="2" id="KW-0812">Transmembrane</keyword>
<organism evidence="3 4">
    <name type="scientific">Luteolibacter luteus</name>
    <dbReference type="NCBI Taxonomy" id="2728835"/>
    <lineage>
        <taxon>Bacteria</taxon>
        <taxon>Pseudomonadati</taxon>
        <taxon>Verrucomicrobiota</taxon>
        <taxon>Verrucomicrobiia</taxon>
        <taxon>Verrucomicrobiales</taxon>
        <taxon>Verrucomicrobiaceae</taxon>
        <taxon>Luteolibacter</taxon>
    </lineage>
</organism>
<feature type="region of interest" description="Disordered" evidence="1">
    <location>
        <begin position="40"/>
        <end position="69"/>
    </location>
</feature>
<protein>
    <submittedName>
        <fullName evidence="3">Uncharacterized protein</fullName>
    </submittedName>
</protein>
<gene>
    <name evidence="3" type="ORF">HHL09_00435</name>
</gene>
<evidence type="ECO:0000313" key="4">
    <source>
        <dbReference type="Proteomes" id="UP000501812"/>
    </source>
</evidence>
<evidence type="ECO:0000313" key="3">
    <source>
        <dbReference type="EMBL" id="QJE94313.1"/>
    </source>
</evidence>
<keyword evidence="4" id="KW-1185">Reference proteome</keyword>
<feature type="transmembrane region" description="Helical" evidence="2">
    <location>
        <begin position="12"/>
        <end position="30"/>
    </location>
</feature>
<dbReference type="Proteomes" id="UP000501812">
    <property type="component" value="Chromosome"/>
</dbReference>
<keyword evidence="2" id="KW-0472">Membrane</keyword>
<evidence type="ECO:0000256" key="1">
    <source>
        <dbReference type="SAM" id="MobiDB-lite"/>
    </source>
</evidence>
<proteinExistence type="predicted"/>
<sequence>MKAAPSTLPRRAGIAIAAIGLTALAGYGIGRTSRETLSAPALESQAVKTTDPGLSEITGKETQAPSKEERAKQVARIKAQVLELGGTRPVMYDLETDREIAALLAQLSNEELGDFFREATASSRNYGDRLRIIEAWAVRDGPAAIEGASLRVDEWALAVEAYQAWGAKDPDAALRWLREGELSDYAKEHRVLLRKNFLYQLMRTEPEKALTEVPHLDKDEKKDILRFAAASAVQEHDEAKLAQLAEFAAGADEEARDAIEMGQANSLGLMDYTKGFEYIDGLDTTAAKKADLEMSVLEAVPEEKLRESMDTWMARHPDGQDIPERMWEMLGQKLILHREGMRAWLEDLQPGPTRDAFYQESVRHFVSAGERDKALGYIGMIEDPGQRGTALRTMRRMWTESNAGEAKAWIESLPESDRAMLDK</sequence>
<reference evidence="3 4" key="1">
    <citation type="submission" date="2020-04" db="EMBL/GenBank/DDBJ databases">
        <title>Luteolibacter sp. G-1-1-1 isolated from soil.</title>
        <authorList>
            <person name="Dahal R.H."/>
        </authorList>
    </citation>
    <scope>NUCLEOTIDE SEQUENCE [LARGE SCALE GENOMIC DNA]</scope>
    <source>
        <strain evidence="3 4">G-1-1-1</strain>
    </source>
</reference>
<dbReference type="RefSeq" id="WP_169452534.1">
    <property type="nucleotide sequence ID" value="NZ_CP051774.1"/>
</dbReference>
<evidence type="ECO:0000256" key="2">
    <source>
        <dbReference type="SAM" id="Phobius"/>
    </source>
</evidence>
<dbReference type="KEGG" id="luo:HHL09_00435"/>
<dbReference type="EMBL" id="CP051774">
    <property type="protein sequence ID" value="QJE94313.1"/>
    <property type="molecule type" value="Genomic_DNA"/>
</dbReference>
<dbReference type="AlphaFoldDB" id="A0A858RDQ7"/>
<keyword evidence="2" id="KW-1133">Transmembrane helix</keyword>
<accession>A0A858RDQ7</accession>